<dbReference type="InterPro" id="IPR001387">
    <property type="entry name" value="Cro/C1-type_HTH"/>
</dbReference>
<evidence type="ECO:0000313" key="3">
    <source>
        <dbReference type="Proteomes" id="UP000323917"/>
    </source>
</evidence>
<dbReference type="Proteomes" id="UP000323917">
    <property type="component" value="Chromosome"/>
</dbReference>
<dbReference type="GO" id="GO:0003677">
    <property type="term" value="F:DNA binding"/>
    <property type="evidence" value="ECO:0007669"/>
    <property type="project" value="InterPro"/>
</dbReference>
<organism evidence="2 3">
    <name type="scientific">Bythopirellula goksoeyrii</name>
    <dbReference type="NCBI Taxonomy" id="1400387"/>
    <lineage>
        <taxon>Bacteria</taxon>
        <taxon>Pseudomonadati</taxon>
        <taxon>Planctomycetota</taxon>
        <taxon>Planctomycetia</taxon>
        <taxon>Pirellulales</taxon>
        <taxon>Lacipirellulaceae</taxon>
        <taxon>Bythopirellula</taxon>
    </lineage>
</organism>
<dbReference type="OrthoDB" id="286741at2"/>
<feature type="domain" description="HTH cro/C1-type" evidence="1">
    <location>
        <begin position="26"/>
        <end position="63"/>
    </location>
</feature>
<dbReference type="KEGG" id="bgok:Pr1d_24110"/>
<dbReference type="CDD" id="cd00093">
    <property type="entry name" value="HTH_XRE"/>
    <property type="match status" value="1"/>
</dbReference>
<evidence type="ECO:0000259" key="1">
    <source>
        <dbReference type="PROSITE" id="PS50943"/>
    </source>
</evidence>
<dbReference type="Pfam" id="PF13560">
    <property type="entry name" value="HTH_31"/>
    <property type="match status" value="1"/>
</dbReference>
<dbReference type="SUPFAM" id="SSF47413">
    <property type="entry name" value="lambda repressor-like DNA-binding domains"/>
    <property type="match status" value="1"/>
</dbReference>
<dbReference type="Gene3D" id="1.10.260.40">
    <property type="entry name" value="lambda repressor-like DNA-binding domains"/>
    <property type="match status" value="1"/>
</dbReference>
<gene>
    <name evidence="2" type="ORF">Pr1d_24110</name>
</gene>
<keyword evidence="3" id="KW-1185">Reference proteome</keyword>
<proteinExistence type="predicted"/>
<accession>A0A5B9QC01</accession>
<dbReference type="RefSeq" id="WP_148073671.1">
    <property type="nucleotide sequence ID" value="NZ_CP042913.1"/>
</dbReference>
<dbReference type="PROSITE" id="PS50943">
    <property type="entry name" value="HTH_CROC1"/>
    <property type="match status" value="1"/>
</dbReference>
<sequence length="67" mass="7320">MARLISEQLKAAVLRADCSCYAIHQATGVDEAALSRFLSGERGLSLATVDKLADFLNLELVERKRKG</sequence>
<dbReference type="SMART" id="SM00530">
    <property type="entry name" value="HTH_XRE"/>
    <property type="match status" value="1"/>
</dbReference>
<dbReference type="InterPro" id="IPR010982">
    <property type="entry name" value="Lambda_DNA-bd_dom_sf"/>
</dbReference>
<reference evidence="2 3" key="1">
    <citation type="submission" date="2019-08" db="EMBL/GenBank/DDBJ databases">
        <title>Deep-cultivation of Planctomycetes and their phenomic and genomic characterization uncovers novel biology.</title>
        <authorList>
            <person name="Wiegand S."/>
            <person name="Jogler M."/>
            <person name="Boedeker C."/>
            <person name="Pinto D."/>
            <person name="Vollmers J."/>
            <person name="Rivas-Marin E."/>
            <person name="Kohn T."/>
            <person name="Peeters S.H."/>
            <person name="Heuer A."/>
            <person name="Rast P."/>
            <person name="Oberbeckmann S."/>
            <person name="Bunk B."/>
            <person name="Jeske O."/>
            <person name="Meyerdierks A."/>
            <person name="Storesund J.E."/>
            <person name="Kallscheuer N."/>
            <person name="Luecker S."/>
            <person name="Lage O.M."/>
            <person name="Pohl T."/>
            <person name="Merkel B.J."/>
            <person name="Hornburger P."/>
            <person name="Mueller R.-W."/>
            <person name="Bruemmer F."/>
            <person name="Labrenz M."/>
            <person name="Spormann A.M."/>
            <person name="Op den Camp H."/>
            <person name="Overmann J."/>
            <person name="Amann R."/>
            <person name="Jetten M.S.M."/>
            <person name="Mascher T."/>
            <person name="Medema M.H."/>
            <person name="Devos D.P."/>
            <person name="Kaster A.-K."/>
            <person name="Ovreas L."/>
            <person name="Rohde M."/>
            <person name="Galperin M.Y."/>
            <person name="Jogler C."/>
        </authorList>
    </citation>
    <scope>NUCLEOTIDE SEQUENCE [LARGE SCALE GENOMIC DNA]</scope>
    <source>
        <strain evidence="2 3">Pr1d</strain>
    </source>
</reference>
<evidence type="ECO:0000313" key="2">
    <source>
        <dbReference type="EMBL" id="QEG35120.1"/>
    </source>
</evidence>
<protein>
    <recommendedName>
        <fullName evidence="1">HTH cro/C1-type domain-containing protein</fullName>
    </recommendedName>
</protein>
<name>A0A5B9QC01_9BACT</name>
<dbReference type="EMBL" id="CP042913">
    <property type="protein sequence ID" value="QEG35120.1"/>
    <property type="molecule type" value="Genomic_DNA"/>
</dbReference>
<dbReference type="AlphaFoldDB" id="A0A5B9QC01"/>